<comment type="similarity">
    <text evidence="1">Belongs to the membrane fusion protein (MFP) (TC 8.A.1) family.</text>
</comment>
<accession>A0AAJ5X308</accession>
<dbReference type="Gene3D" id="2.40.420.20">
    <property type="match status" value="1"/>
</dbReference>
<dbReference type="NCBIfam" id="TIGR01730">
    <property type="entry name" value="RND_mfp"/>
    <property type="match status" value="1"/>
</dbReference>
<evidence type="ECO:0000256" key="1">
    <source>
        <dbReference type="ARBA" id="ARBA00009477"/>
    </source>
</evidence>
<dbReference type="InterPro" id="IPR058637">
    <property type="entry name" value="YknX-like_C"/>
</dbReference>
<dbReference type="Pfam" id="PF25917">
    <property type="entry name" value="BSH_RND"/>
    <property type="match status" value="1"/>
</dbReference>
<organism evidence="5 6">
    <name type="scientific">Candidatus Andeanibacterium colombiense</name>
    <dbReference type="NCBI Taxonomy" id="3121345"/>
    <lineage>
        <taxon>Bacteria</taxon>
        <taxon>Pseudomonadati</taxon>
        <taxon>Pseudomonadota</taxon>
        <taxon>Alphaproteobacteria</taxon>
        <taxon>Sphingomonadales</taxon>
        <taxon>Sphingomonadaceae</taxon>
        <taxon>Candidatus Andeanibacterium</taxon>
    </lineage>
</organism>
<evidence type="ECO:0000313" key="5">
    <source>
        <dbReference type="EMBL" id="WEK45553.1"/>
    </source>
</evidence>
<dbReference type="PANTHER" id="PTHR30469">
    <property type="entry name" value="MULTIDRUG RESISTANCE PROTEIN MDTA"/>
    <property type="match status" value="1"/>
</dbReference>
<sequence length="394" mass="41045">MNYETTVETKAGSHLGDDPLGEVAREEKARKRTKLIVAAAVLVAVVILVAWLATRGGNSDTTTATQAPTVTVVSPGRTTVEGAIQATGTLAARREMPVGVAGEGGRVVAVPVDAGQWVRAGQVLAVIDRSVQVQLSANAAANIDAAKADANIAQSNLDRGLKLVDRGFISKADIDRLTATRDAAVARVKIAQAQYGERSARNAQLNIVAPAAGYVLSRNVEPGQVVSAGSTALFSIAKDGQFELLAQVSETDLSKLSVGAIGKLTPVGSDKSFTCQIWQLSPVIQEQTRQGTARCALSYAPELRAGGFASATIASGAVSAPMLPESAILNDEQGSYVYVVGKGNKVERRPVKTGLITENGIAVIEGLEGTEQVVRRAGGFLNPGDEVKPRLVKN</sequence>
<dbReference type="PANTHER" id="PTHR30469:SF15">
    <property type="entry name" value="HLYD FAMILY OF SECRETION PROTEINS"/>
    <property type="match status" value="1"/>
</dbReference>
<dbReference type="Gene3D" id="1.10.287.470">
    <property type="entry name" value="Helix hairpin bin"/>
    <property type="match status" value="1"/>
</dbReference>
<dbReference type="AlphaFoldDB" id="A0AAJ5X308"/>
<dbReference type="KEGG" id="acob:P0Y56_10970"/>
<dbReference type="Gene3D" id="2.40.50.100">
    <property type="match status" value="1"/>
</dbReference>
<dbReference type="Gene3D" id="2.40.30.170">
    <property type="match status" value="1"/>
</dbReference>
<dbReference type="GO" id="GO:0015562">
    <property type="term" value="F:efflux transmembrane transporter activity"/>
    <property type="evidence" value="ECO:0007669"/>
    <property type="project" value="TreeGrafter"/>
</dbReference>
<protein>
    <submittedName>
        <fullName evidence="5">Efflux RND transporter periplasmic adaptor subunit</fullName>
    </submittedName>
</protein>
<evidence type="ECO:0000256" key="2">
    <source>
        <dbReference type="SAM" id="Phobius"/>
    </source>
</evidence>
<keyword evidence="2" id="KW-1133">Transmembrane helix</keyword>
<proteinExistence type="inferred from homology"/>
<dbReference type="GO" id="GO:1990281">
    <property type="term" value="C:efflux pump complex"/>
    <property type="evidence" value="ECO:0007669"/>
    <property type="project" value="TreeGrafter"/>
</dbReference>
<dbReference type="Proteomes" id="UP001218362">
    <property type="component" value="Chromosome"/>
</dbReference>
<feature type="domain" description="YknX-like C-terminal permuted SH3-like" evidence="4">
    <location>
        <begin position="323"/>
        <end position="388"/>
    </location>
</feature>
<evidence type="ECO:0000259" key="3">
    <source>
        <dbReference type="Pfam" id="PF25917"/>
    </source>
</evidence>
<dbReference type="InterPro" id="IPR006143">
    <property type="entry name" value="RND_pump_MFP"/>
</dbReference>
<feature type="transmembrane region" description="Helical" evidence="2">
    <location>
        <begin position="35"/>
        <end position="53"/>
    </location>
</feature>
<evidence type="ECO:0000259" key="4">
    <source>
        <dbReference type="Pfam" id="PF25989"/>
    </source>
</evidence>
<keyword evidence="2" id="KW-0812">Transmembrane</keyword>
<dbReference type="Pfam" id="PF25989">
    <property type="entry name" value="YknX_C"/>
    <property type="match status" value="1"/>
</dbReference>
<name>A0AAJ5X308_9SPHN</name>
<dbReference type="SUPFAM" id="SSF111369">
    <property type="entry name" value="HlyD-like secretion proteins"/>
    <property type="match status" value="1"/>
</dbReference>
<dbReference type="EMBL" id="CP119316">
    <property type="protein sequence ID" value="WEK45553.1"/>
    <property type="molecule type" value="Genomic_DNA"/>
</dbReference>
<gene>
    <name evidence="5" type="ORF">P0Y56_10970</name>
</gene>
<evidence type="ECO:0000313" key="6">
    <source>
        <dbReference type="Proteomes" id="UP001218362"/>
    </source>
</evidence>
<keyword evidence="2" id="KW-0472">Membrane</keyword>
<feature type="domain" description="Multidrug resistance protein MdtA-like barrel-sandwich hybrid" evidence="3">
    <location>
        <begin position="105"/>
        <end position="232"/>
    </location>
</feature>
<reference evidence="5" key="1">
    <citation type="submission" date="2023-03" db="EMBL/GenBank/DDBJ databases">
        <title>Andean soil-derived lignocellulolytic bacterial consortium as a source of novel taxa and putative plastic-active enzymes.</title>
        <authorList>
            <person name="Diaz-Garcia L."/>
            <person name="Chuvochina M."/>
            <person name="Feuerriegel G."/>
            <person name="Bunk B."/>
            <person name="Sproer C."/>
            <person name="Streit W.R."/>
            <person name="Rodriguez L.M."/>
            <person name="Overmann J."/>
            <person name="Jimenez D.J."/>
        </authorList>
    </citation>
    <scope>NUCLEOTIDE SEQUENCE</scope>
    <source>
        <strain evidence="5">MAG 26</strain>
    </source>
</reference>
<dbReference type="InterPro" id="IPR058625">
    <property type="entry name" value="MdtA-like_BSH"/>
</dbReference>